<dbReference type="OrthoDB" id="9799022at2"/>
<dbReference type="KEGG" id="dap:Dacet_0902"/>
<dbReference type="Proteomes" id="UP000002012">
    <property type="component" value="Chromosome"/>
</dbReference>
<comment type="similarity">
    <text evidence="1">Belongs to the SdhE FAD assembly factor family.</text>
</comment>
<dbReference type="RefSeq" id="WP_013010212.1">
    <property type="nucleotide sequence ID" value="NC_013943.1"/>
</dbReference>
<dbReference type="Gene3D" id="1.10.150.250">
    <property type="entry name" value="Flavinator of succinate dehydrogenase"/>
    <property type="match status" value="1"/>
</dbReference>
<keyword evidence="5" id="KW-1185">Reference proteome</keyword>
<accession>D4H635</accession>
<evidence type="ECO:0000313" key="4">
    <source>
        <dbReference type="EMBL" id="ADD67681.1"/>
    </source>
</evidence>
<evidence type="ECO:0000256" key="2">
    <source>
        <dbReference type="ARBA" id="ARBA00019418"/>
    </source>
</evidence>
<dbReference type="SUPFAM" id="SSF109910">
    <property type="entry name" value="YgfY-like"/>
    <property type="match status" value="1"/>
</dbReference>
<dbReference type="InParanoid" id="D4H635"/>
<proteinExistence type="inferred from homology"/>
<protein>
    <recommendedName>
        <fullName evidence="2">FAD assembly factor SdhE</fullName>
    </recommendedName>
</protein>
<dbReference type="InterPro" id="IPR005631">
    <property type="entry name" value="SDH"/>
</dbReference>
<dbReference type="EMBL" id="CP001968">
    <property type="protein sequence ID" value="ADD67681.1"/>
    <property type="molecule type" value="Genomic_DNA"/>
</dbReference>
<dbReference type="AlphaFoldDB" id="D4H635"/>
<dbReference type="eggNOG" id="COG2938">
    <property type="taxonomic scope" value="Bacteria"/>
</dbReference>
<name>D4H635_DENA2</name>
<dbReference type="STRING" id="522772.Dacet_0902"/>
<evidence type="ECO:0000313" key="5">
    <source>
        <dbReference type="Proteomes" id="UP000002012"/>
    </source>
</evidence>
<dbReference type="Pfam" id="PF03937">
    <property type="entry name" value="Sdh5"/>
    <property type="match status" value="1"/>
</dbReference>
<evidence type="ECO:0000256" key="3">
    <source>
        <dbReference type="ARBA" id="ARBA00023186"/>
    </source>
</evidence>
<keyword evidence="3" id="KW-0143">Chaperone</keyword>
<dbReference type="PaxDb" id="522772-Dacet_0902"/>
<dbReference type="HOGENOM" id="CLU_176836_0_0_0"/>
<evidence type="ECO:0000256" key="1">
    <source>
        <dbReference type="ARBA" id="ARBA00008571"/>
    </source>
</evidence>
<gene>
    <name evidence="4" type="ordered locus">Dacet_0902</name>
</gene>
<dbReference type="InterPro" id="IPR036714">
    <property type="entry name" value="SDH_sf"/>
</dbReference>
<sequence>MDKIEMLKKKAIFQAARRAMLENEIFLREYVTNFLPESYGEEELVRLNVLLEKIFDNDLFDVVMGNKMPEQFEGLYDLDLLQDISAFAWKHRELIKERDNKKL</sequence>
<organism evidence="4 5">
    <name type="scientific">Denitrovibrio acetiphilus (strain DSM 12809 / NBRC 114555 / N2460)</name>
    <dbReference type="NCBI Taxonomy" id="522772"/>
    <lineage>
        <taxon>Bacteria</taxon>
        <taxon>Pseudomonadati</taxon>
        <taxon>Deferribacterota</taxon>
        <taxon>Deferribacteres</taxon>
        <taxon>Deferribacterales</taxon>
        <taxon>Geovibrionaceae</taxon>
        <taxon>Denitrovibrio</taxon>
    </lineage>
</organism>
<reference evidence="4 5" key="1">
    <citation type="journal article" date="2010" name="Stand. Genomic Sci.">
        <title>Complete genome sequence of Denitrovibrio acetiphilus type strain (N2460).</title>
        <authorList>
            <person name="Kiss H."/>
            <person name="Lang E."/>
            <person name="Lapidus A."/>
            <person name="Copeland A."/>
            <person name="Nolan M."/>
            <person name="Glavina Del Rio T."/>
            <person name="Chen F."/>
            <person name="Lucas S."/>
            <person name="Tice H."/>
            <person name="Cheng J.F."/>
            <person name="Han C."/>
            <person name="Goodwin L."/>
            <person name="Pitluck S."/>
            <person name="Liolios K."/>
            <person name="Pati A."/>
            <person name="Ivanova N."/>
            <person name="Mavromatis K."/>
            <person name="Chen A."/>
            <person name="Palaniappan K."/>
            <person name="Land M."/>
            <person name="Hauser L."/>
            <person name="Chang Y.J."/>
            <person name="Jeffries C.D."/>
            <person name="Detter J.C."/>
            <person name="Brettin T."/>
            <person name="Spring S."/>
            <person name="Rohde M."/>
            <person name="Goker M."/>
            <person name="Woyke T."/>
            <person name="Bristow J."/>
            <person name="Eisen J.A."/>
            <person name="Markowitz V."/>
            <person name="Hugenholtz P."/>
            <person name="Kyrpides N.C."/>
            <person name="Klenk H.P."/>
        </authorList>
    </citation>
    <scope>NUCLEOTIDE SEQUENCE [LARGE SCALE GENOMIC DNA]</scope>
    <source>
        <strain evidence="5">DSM 12809 / NBRC 114555 / N2460</strain>
    </source>
</reference>